<keyword evidence="2" id="KW-1185">Reference proteome</keyword>
<name>A0A1V9XEA7_9ACAR</name>
<dbReference type="Gene3D" id="3.40.50.150">
    <property type="entry name" value="Vaccinia Virus protein VP39"/>
    <property type="match status" value="1"/>
</dbReference>
<comment type="caution">
    <text evidence="1">The sequence shown here is derived from an EMBL/GenBank/DDBJ whole genome shotgun (WGS) entry which is preliminary data.</text>
</comment>
<dbReference type="CDD" id="cd02440">
    <property type="entry name" value="AdoMet_MTases"/>
    <property type="match status" value="1"/>
</dbReference>
<reference evidence="1 2" key="1">
    <citation type="journal article" date="2017" name="Gigascience">
        <title>Draft genome of the honey bee ectoparasitic mite, Tropilaelaps mercedesae, is shaped by the parasitic life history.</title>
        <authorList>
            <person name="Dong X."/>
            <person name="Armstrong S.D."/>
            <person name="Xia D."/>
            <person name="Makepeace B.L."/>
            <person name="Darby A.C."/>
            <person name="Kadowaki T."/>
        </authorList>
    </citation>
    <scope>NUCLEOTIDE SEQUENCE [LARGE SCALE GENOMIC DNA]</scope>
    <source>
        <strain evidence="1">Wuxi-XJTLU</strain>
    </source>
</reference>
<protein>
    <recommendedName>
        <fullName evidence="3">Methyltransferase type 11 domain-containing protein</fullName>
    </recommendedName>
</protein>
<dbReference type="InterPro" id="IPR029063">
    <property type="entry name" value="SAM-dependent_MTases_sf"/>
</dbReference>
<gene>
    <name evidence="1" type="ORF">BIW11_01411</name>
</gene>
<dbReference type="InterPro" id="IPR026669">
    <property type="entry name" value="Arsenite_MeTrfase-like"/>
</dbReference>
<evidence type="ECO:0000313" key="1">
    <source>
        <dbReference type="EMBL" id="OQR71890.1"/>
    </source>
</evidence>
<dbReference type="InParanoid" id="A0A1V9XEA7"/>
<proteinExistence type="predicted"/>
<accession>A0A1V9XEA7</accession>
<dbReference type="STRING" id="418985.A0A1V9XEA7"/>
<sequence length="324" mass="36018">MDADSAWHQIEQVLSGTRHDQKNDILYRLHQWLESSDEEQPLSETPFDEASSQLDDIAAFIRNKLPFEAQLPSEKIVTPTSGDNADCNPETTIHIDAFLYPDAEVDKLCDNGILSTYYCADCGSRKTRPLTIISHSASKDRTQFIYQKLLPPDLLNGATVVDVGSRLGVLCYGAYLMSTAERIVGVELNADLCALQESVVQEFAMTDRIQIVNADILNLPEVLAEAKAVIINNSFEFFSDNVKQREIWAFIARNCKPGCALVTVPSLEEAFASLEVPTSLIDVARWVRKIPVNHDLSNPDIYGGEDSFAEAKGVHLYEVVHPMV</sequence>
<dbReference type="AlphaFoldDB" id="A0A1V9XEA7"/>
<dbReference type="PANTHER" id="PTHR43675:SF1">
    <property type="entry name" value="RIKEN CDNA 2700097O09 GENE"/>
    <property type="match status" value="1"/>
</dbReference>
<dbReference type="EMBL" id="MNPL01013216">
    <property type="protein sequence ID" value="OQR71890.1"/>
    <property type="molecule type" value="Genomic_DNA"/>
</dbReference>
<dbReference type="SUPFAM" id="SSF53335">
    <property type="entry name" value="S-adenosyl-L-methionine-dependent methyltransferases"/>
    <property type="match status" value="1"/>
</dbReference>
<dbReference type="GO" id="GO:0008168">
    <property type="term" value="F:methyltransferase activity"/>
    <property type="evidence" value="ECO:0007669"/>
    <property type="project" value="TreeGrafter"/>
</dbReference>
<dbReference type="PANTHER" id="PTHR43675">
    <property type="entry name" value="ARSENITE METHYLTRANSFERASE"/>
    <property type="match status" value="1"/>
</dbReference>
<dbReference type="Proteomes" id="UP000192247">
    <property type="component" value="Unassembled WGS sequence"/>
</dbReference>
<evidence type="ECO:0008006" key="3">
    <source>
        <dbReference type="Google" id="ProtNLM"/>
    </source>
</evidence>
<organism evidence="1 2">
    <name type="scientific">Tropilaelaps mercedesae</name>
    <dbReference type="NCBI Taxonomy" id="418985"/>
    <lineage>
        <taxon>Eukaryota</taxon>
        <taxon>Metazoa</taxon>
        <taxon>Ecdysozoa</taxon>
        <taxon>Arthropoda</taxon>
        <taxon>Chelicerata</taxon>
        <taxon>Arachnida</taxon>
        <taxon>Acari</taxon>
        <taxon>Parasitiformes</taxon>
        <taxon>Mesostigmata</taxon>
        <taxon>Gamasina</taxon>
        <taxon>Dermanyssoidea</taxon>
        <taxon>Laelapidae</taxon>
        <taxon>Tropilaelaps</taxon>
    </lineage>
</organism>
<dbReference type="OrthoDB" id="15794at2759"/>
<evidence type="ECO:0000313" key="2">
    <source>
        <dbReference type="Proteomes" id="UP000192247"/>
    </source>
</evidence>